<evidence type="ECO:0000313" key="4">
    <source>
        <dbReference type="Proteomes" id="UP001059041"/>
    </source>
</evidence>
<evidence type="ECO:0000256" key="1">
    <source>
        <dbReference type="PROSITE-ProRule" id="PRU00191"/>
    </source>
</evidence>
<dbReference type="PROSITE" id="PS50001">
    <property type="entry name" value="SH2"/>
    <property type="match status" value="1"/>
</dbReference>
<keyword evidence="1" id="KW-0727">SH2 domain</keyword>
<protein>
    <submittedName>
        <fullName evidence="3">Ras and Rab interactor 2</fullName>
    </submittedName>
</protein>
<evidence type="ECO:0000259" key="2">
    <source>
        <dbReference type="PROSITE" id="PS50001"/>
    </source>
</evidence>
<dbReference type="SUPFAM" id="SSF55550">
    <property type="entry name" value="SH2 domain"/>
    <property type="match status" value="1"/>
</dbReference>
<dbReference type="InterPro" id="IPR036860">
    <property type="entry name" value="SH2_dom_sf"/>
</dbReference>
<dbReference type="Gene3D" id="3.30.505.10">
    <property type="entry name" value="SH2 domain"/>
    <property type="match status" value="1"/>
</dbReference>
<gene>
    <name evidence="3" type="ORF">IRJ41_007350</name>
</gene>
<evidence type="ECO:0000313" key="3">
    <source>
        <dbReference type="EMBL" id="KAI7807600.1"/>
    </source>
</evidence>
<dbReference type="AlphaFoldDB" id="A0A9W7WS67"/>
<dbReference type="SMART" id="SM00252">
    <property type="entry name" value="SH2"/>
    <property type="match status" value="1"/>
</dbReference>
<dbReference type="InterPro" id="IPR000980">
    <property type="entry name" value="SH2"/>
</dbReference>
<feature type="domain" description="SH2" evidence="2">
    <location>
        <begin position="90"/>
        <end position="182"/>
    </location>
</feature>
<organism evidence="3 4">
    <name type="scientific">Triplophysa rosa</name>
    <name type="common">Cave loach</name>
    <dbReference type="NCBI Taxonomy" id="992332"/>
    <lineage>
        <taxon>Eukaryota</taxon>
        <taxon>Metazoa</taxon>
        <taxon>Chordata</taxon>
        <taxon>Craniata</taxon>
        <taxon>Vertebrata</taxon>
        <taxon>Euteleostomi</taxon>
        <taxon>Actinopterygii</taxon>
        <taxon>Neopterygii</taxon>
        <taxon>Teleostei</taxon>
        <taxon>Ostariophysi</taxon>
        <taxon>Cypriniformes</taxon>
        <taxon>Nemacheilidae</taxon>
        <taxon>Triplophysa</taxon>
    </lineage>
</organism>
<proteinExistence type="predicted"/>
<comment type="caution">
    <text evidence="3">The sequence shown here is derived from an EMBL/GenBank/DDBJ whole genome shotgun (WGS) entry which is preliminary data.</text>
</comment>
<keyword evidence="4" id="KW-1185">Reference proteome</keyword>
<sequence length="206" mass="22735">MATDSALQPSCMDRSSSYLQLVDAFAHSLGELEQHMVYAQETDEDPHPSLLVQMEVEMSGVCLEYPAADGDVVGTRVSVLDKLIHTHPIWLLLSMDQQEATDILLEQPAGVFLVWRSHVLQKKVLSFHVDETSDCVIHIPVKESQYTFSLEESGISFADLFHLVAFYCISRDILPSILKLPDAIGSAETLSGLHEVAQRGAGTDLP</sequence>
<name>A0A9W7WS67_TRIRA</name>
<dbReference type="Proteomes" id="UP001059041">
    <property type="component" value="Linkage Group LG7"/>
</dbReference>
<dbReference type="EMBL" id="JAFHDT010000007">
    <property type="protein sequence ID" value="KAI7807600.1"/>
    <property type="molecule type" value="Genomic_DNA"/>
</dbReference>
<reference evidence="3" key="1">
    <citation type="submission" date="2021-02" db="EMBL/GenBank/DDBJ databases">
        <title>Comparative genomics reveals that relaxation of natural selection precedes convergent phenotypic evolution of cavefish.</title>
        <authorList>
            <person name="Peng Z."/>
        </authorList>
    </citation>
    <scope>NUCLEOTIDE SEQUENCE</scope>
    <source>
        <tissue evidence="3">Muscle</tissue>
    </source>
</reference>
<accession>A0A9W7WS67</accession>